<keyword evidence="5" id="KW-1185">Reference proteome</keyword>
<evidence type="ECO:0000256" key="1">
    <source>
        <dbReference type="SAM" id="Coils"/>
    </source>
</evidence>
<dbReference type="PANTHER" id="PTHR28094">
    <property type="entry name" value="MEIOTICALLY UP-REGULATED GENE 113 PROTEIN"/>
    <property type="match status" value="1"/>
</dbReference>
<name>A0A0C3I131_OIDMZ</name>
<dbReference type="PANTHER" id="PTHR28094:SF1">
    <property type="entry name" value="MEIOTICALLY UP-REGULATED GENE 113 PROTEIN"/>
    <property type="match status" value="1"/>
</dbReference>
<feature type="region of interest" description="Disordered" evidence="2">
    <location>
        <begin position="457"/>
        <end position="488"/>
    </location>
</feature>
<evidence type="ECO:0000259" key="3">
    <source>
        <dbReference type="SMART" id="SM00974"/>
    </source>
</evidence>
<dbReference type="Proteomes" id="UP000054321">
    <property type="component" value="Unassembled WGS sequence"/>
</dbReference>
<evidence type="ECO:0000313" key="5">
    <source>
        <dbReference type="Proteomes" id="UP000054321"/>
    </source>
</evidence>
<dbReference type="InterPro" id="IPR053006">
    <property type="entry name" value="Meiosis_regulatory"/>
</dbReference>
<feature type="compositionally biased region" description="Acidic residues" evidence="2">
    <location>
        <begin position="477"/>
        <end position="488"/>
    </location>
</feature>
<feature type="domain" description="Bacteriophage T5 Orf172 DNA-binding" evidence="3">
    <location>
        <begin position="196"/>
        <end position="284"/>
    </location>
</feature>
<reference evidence="5" key="2">
    <citation type="submission" date="2015-01" db="EMBL/GenBank/DDBJ databases">
        <title>Evolutionary Origins and Diversification of the Mycorrhizal Mutualists.</title>
        <authorList>
            <consortium name="DOE Joint Genome Institute"/>
            <consortium name="Mycorrhizal Genomics Consortium"/>
            <person name="Kohler A."/>
            <person name="Kuo A."/>
            <person name="Nagy L.G."/>
            <person name="Floudas D."/>
            <person name="Copeland A."/>
            <person name="Barry K.W."/>
            <person name="Cichocki N."/>
            <person name="Veneault-Fourrey C."/>
            <person name="LaButti K."/>
            <person name="Lindquist E.A."/>
            <person name="Lipzen A."/>
            <person name="Lundell T."/>
            <person name="Morin E."/>
            <person name="Murat C."/>
            <person name="Riley R."/>
            <person name="Ohm R."/>
            <person name="Sun H."/>
            <person name="Tunlid A."/>
            <person name="Henrissat B."/>
            <person name="Grigoriev I.V."/>
            <person name="Hibbett D.S."/>
            <person name="Martin F."/>
        </authorList>
    </citation>
    <scope>NUCLEOTIDE SEQUENCE [LARGE SCALE GENOMIC DNA]</scope>
    <source>
        <strain evidence="5">Zn</strain>
    </source>
</reference>
<evidence type="ECO:0000256" key="2">
    <source>
        <dbReference type="SAM" id="MobiDB-lite"/>
    </source>
</evidence>
<dbReference type="EMBL" id="KN832870">
    <property type="protein sequence ID" value="KIN08800.1"/>
    <property type="molecule type" value="Genomic_DNA"/>
</dbReference>
<dbReference type="OrthoDB" id="3511049at2759"/>
<feature type="coiled-coil region" evidence="1">
    <location>
        <begin position="413"/>
        <end position="440"/>
    </location>
</feature>
<feature type="region of interest" description="Disordered" evidence="2">
    <location>
        <begin position="108"/>
        <end position="157"/>
    </location>
</feature>
<protein>
    <recommendedName>
        <fullName evidence="3">Bacteriophage T5 Orf172 DNA-binding domain-containing protein</fullName>
    </recommendedName>
</protein>
<accession>A0A0C3I131</accession>
<evidence type="ECO:0000313" key="4">
    <source>
        <dbReference type="EMBL" id="KIN08800.1"/>
    </source>
</evidence>
<dbReference type="InterPro" id="IPR018306">
    <property type="entry name" value="Phage_T5_Orf172_DNA-bd"/>
</dbReference>
<organism evidence="4 5">
    <name type="scientific">Oidiodendron maius (strain Zn)</name>
    <dbReference type="NCBI Taxonomy" id="913774"/>
    <lineage>
        <taxon>Eukaryota</taxon>
        <taxon>Fungi</taxon>
        <taxon>Dikarya</taxon>
        <taxon>Ascomycota</taxon>
        <taxon>Pezizomycotina</taxon>
        <taxon>Leotiomycetes</taxon>
        <taxon>Leotiomycetes incertae sedis</taxon>
        <taxon>Myxotrichaceae</taxon>
        <taxon>Oidiodendron</taxon>
    </lineage>
</organism>
<dbReference type="SMART" id="SM00974">
    <property type="entry name" value="T5orf172"/>
    <property type="match status" value="1"/>
</dbReference>
<dbReference type="Pfam" id="PF10544">
    <property type="entry name" value="T5orf172"/>
    <property type="match status" value="1"/>
</dbReference>
<feature type="region of interest" description="Disordered" evidence="2">
    <location>
        <begin position="354"/>
        <end position="405"/>
    </location>
</feature>
<reference evidence="4 5" key="1">
    <citation type="submission" date="2014-04" db="EMBL/GenBank/DDBJ databases">
        <authorList>
            <consortium name="DOE Joint Genome Institute"/>
            <person name="Kuo A."/>
            <person name="Martino E."/>
            <person name="Perotto S."/>
            <person name="Kohler A."/>
            <person name="Nagy L.G."/>
            <person name="Floudas D."/>
            <person name="Copeland A."/>
            <person name="Barry K.W."/>
            <person name="Cichocki N."/>
            <person name="Veneault-Fourrey C."/>
            <person name="LaButti K."/>
            <person name="Lindquist E.A."/>
            <person name="Lipzen A."/>
            <person name="Lundell T."/>
            <person name="Morin E."/>
            <person name="Murat C."/>
            <person name="Sun H."/>
            <person name="Tunlid A."/>
            <person name="Henrissat B."/>
            <person name="Grigoriev I.V."/>
            <person name="Hibbett D.S."/>
            <person name="Martin F."/>
            <person name="Nordberg H.P."/>
            <person name="Cantor M.N."/>
            <person name="Hua S.X."/>
        </authorList>
    </citation>
    <scope>NUCLEOTIDE SEQUENCE [LARGE SCALE GENOMIC DNA]</scope>
    <source>
        <strain evidence="4 5">Zn</strain>
    </source>
</reference>
<dbReference type="AlphaFoldDB" id="A0A0C3I131"/>
<proteinExistence type="predicted"/>
<feature type="compositionally biased region" description="Polar residues" evidence="2">
    <location>
        <begin position="138"/>
        <end position="150"/>
    </location>
</feature>
<feature type="compositionally biased region" description="Low complexity" evidence="2">
    <location>
        <begin position="108"/>
        <end position="123"/>
    </location>
</feature>
<keyword evidence="1" id="KW-0175">Coiled coil</keyword>
<dbReference type="HOGENOM" id="CLU_501607_0_0_1"/>
<sequence length="543" mass="61484">MVKPDESWFISFYEHDPSKNNKCIYFNKNEPYPRCGAWMDESDRREAGKLRRAIIAASSETVSLEQIIKYIRYSCCTFAAPAGHRQKIVDDGNLRPLARRWQNEIWQRAASQSSPTSSAPAPQNNTFVPRYRLRSREVNGSNSTPGQSASDFKPPQTEFCIYRPEPRPSDSVARKILAPLEDDDFITGSLYGFTRDSSLGHIKIGWTRSVDDRLKYWSKHGDNPKLLFSVHLVPYAQRAETLTHYELIKERRWERRCESQDCNVNHMEWFEVGKYRAKQVVADWAEFIERAEPYDRGDGSLTPFWKKEVETMDGRGELITAKKLLERYEASLVEEPTLIETSLAIAEPPTKVESLIKTGPTPKSEPDNREALMPGRSPVKALPKTPDPAVLSSSPKPNVRAESDSLPVTRKELADARVDIKELQDTIASIMKRLQNIELGTQAEPQREFLPRDGQIRAKADEGRPHRQVGSPATKDETEEEEDGWDPDETLIGHQSPHPLEKIASKIVDGFAAGISAGKANVVEKWVDRPKVHEHGAPPLILP</sequence>
<dbReference type="STRING" id="913774.A0A0C3I131"/>
<gene>
    <name evidence="4" type="ORF">OIDMADRAFT_175517</name>
</gene>
<dbReference type="InParanoid" id="A0A0C3I131"/>